<keyword evidence="5" id="KW-0418">Kinase</keyword>
<sequence length="158" mass="16924">MNGVSKITVTDDVALLTFHNIPNDWKILSQIFTGLADAQVNLDMISQTAPQGHQIDLSFTLRAGQLVEVLGLINRFKELHAGLFPMVSNGNCKIQLYGEEMRELYGVAARAISAVAGVGAELTMISTGEVEIALLVPQADCAEAVHALEEAFQVSADA</sequence>
<dbReference type="InterPro" id="IPR045865">
    <property type="entry name" value="ACT-like_dom_sf"/>
</dbReference>
<keyword evidence="4" id="KW-0547">Nucleotide-binding</keyword>
<evidence type="ECO:0000256" key="7">
    <source>
        <dbReference type="ARBA" id="ARBA00047872"/>
    </source>
</evidence>
<dbReference type="AlphaFoldDB" id="A0A9D1WTA4"/>
<dbReference type="GO" id="GO:0005524">
    <property type="term" value="F:ATP binding"/>
    <property type="evidence" value="ECO:0007669"/>
    <property type="project" value="UniProtKB-KW"/>
</dbReference>
<comment type="caution">
    <text evidence="9">The sequence shown here is derived from an EMBL/GenBank/DDBJ whole genome shotgun (WGS) entry which is preliminary data.</text>
</comment>
<evidence type="ECO:0000313" key="9">
    <source>
        <dbReference type="EMBL" id="HIX66405.1"/>
    </source>
</evidence>
<comment type="catalytic activity">
    <reaction evidence="7">
        <text>L-aspartate + ATP = 4-phospho-L-aspartate + ADP</text>
        <dbReference type="Rhea" id="RHEA:23776"/>
        <dbReference type="ChEBI" id="CHEBI:29991"/>
        <dbReference type="ChEBI" id="CHEBI:30616"/>
        <dbReference type="ChEBI" id="CHEBI:57535"/>
        <dbReference type="ChEBI" id="CHEBI:456216"/>
        <dbReference type="EC" id="2.7.2.4"/>
    </reaction>
</comment>
<keyword evidence="6" id="KW-0067">ATP-binding</keyword>
<gene>
    <name evidence="9" type="ORF">H9736_09175</name>
</gene>
<dbReference type="GO" id="GO:0009090">
    <property type="term" value="P:homoserine biosynthetic process"/>
    <property type="evidence" value="ECO:0007669"/>
    <property type="project" value="TreeGrafter"/>
</dbReference>
<protein>
    <recommendedName>
        <fullName evidence="2">aspartate kinase</fullName>
        <ecNumber evidence="2">2.7.2.4</ecNumber>
    </recommendedName>
</protein>
<reference evidence="9" key="1">
    <citation type="journal article" date="2021" name="PeerJ">
        <title>Extensive microbial diversity within the chicken gut microbiome revealed by metagenomics and culture.</title>
        <authorList>
            <person name="Gilroy R."/>
            <person name="Ravi A."/>
            <person name="Getino M."/>
            <person name="Pursley I."/>
            <person name="Horton D.L."/>
            <person name="Alikhan N.F."/>
            <person name="Baker D."/>
            <person name="Gharbi K."/>
            <person name="Hall N."/>
            <person name="Watson M."/>
            <person name="Adriaenssens E.M."/>
            <person name="Foster-Nyarko E."/>
            <person name="Jarju S."/>
            <person name="Secka A."/>
            <person name="Antonio M."/>
            <person name="Oren A."/>
            <person name="Chaudhuri R.R."/>
            <person name="La Ragione R."/>
            <person name="Hildebrand F."/>
            <person name="Pallen M.J."/>
        </authorList>
    </citation>
    <scope>NUCLEOTIDE SEQUENCE</scope>
    <source>
        <strain evidence="9">CHK188-5543</strain>
    </source>
</reference>
<dbReference type="EC" id="2.7.2.4" evidence="2"/>
<evidence type="ECO:0000256" key="4">
    <source>
        <dbReference type="ARBA" id="ARBA00022741"/>
    </source>
</evidence>
<dbReference type="EMBL" id="DXES01000193">
    <property type="protein sequence ID" value="HIX66405.1"/>
    <property type="molecule type" value="Genomic_DNA"/>
</dbReference>
<dbReference type="Gene3D" id="3.30.2130.10">
    <property type="entry name" value="VC0802-like"/>
    <property type="match status" value="1"/>
</dbReference>
<dbReference type="PANTHER" id="PTHR21499">
    <property type="entry name" value="ASPARTATE KINASE"/>
    <property type="match status" value="1"/>
</dbReference>
<dbReference type="Proteomes" id="UP000886800">
    <property type="component" value="Unassembled WGS sequence"/>
</dbReference>
<accession>A0A9D1WTA4</accession>
<evidence type="ECO:0000256" key="2">
    <source>
        <dbReference type="ARBA" id="ARBA00013059"/>
    </source>
</evidence>
<organism evidence="9 10">
    <name type="scientific">Candidatus Anaerotruncus excrementipullorum</name>
    <dbReference type="NCBI Taxonomy" id="2838465"/>
    <lineage>
        <taxon>Bacteria</taxon>
        <taxon>Bacillati</taxon>
        <taxon>Bacillota</taxon>
        <taxon>Clostridia</taxon>
        <taxon>Eubacteriales</taxon>
        <taxon>Oscillospiraceae</taxon>
        <taxon>Anaerotruncus</taxon>
    </lineage>
</organism>
<dbReference type="CDD" id="cd04891">
    <property type="entry name" value="ACT_AK-LysC-DapG-like_1"/>
    <property type="match status" value="1"/>
</dbReference>
<proteinExistence type="inferred from homology"/>
<reference evidence="9" key="2">
    <citation type="submission" date="2021-04" db="EMBL/GenBank/DDBJ databases">
        <authorList>
            <person name="Gilroy R."/>
        </authorList>
    </citation>
    <scope>NUCLEOTIDE SEQUENCE</scope>
    <source>
        <strain evidence="9">CHK188-5543</strain>
    </source>
</reference>
<name>A0A9D1WTA4_9FIRM</name>
<evidence type="ECO:0000256" key="3">
    <source>
        <dbReference type="ARBA" id="ARBA00022679"/>
    </source>
</evidence>
<dbReference type="GO" id="GO:0009089">
    <property type="term" value="P:lysine biosynthetic process via diaminopimelate"/>
    <property type="evidence" value="ECO:0007669"/>
    <property type="project" value="TreeGrafter"/>
</dbReference>
<comment type="similarity">
    <text evidence="1">Belongs to the aspartokinase family.</text>
</comment>
<feature type="domain" description="Aspartokinase ACT" evidence="8">
    <location>
        <begin position="94"/>
        <end position="152"/>
    </location>
</feature>
<dbReference type="PANTHER" id="PTHR21499:SF3">
    <property type="entry name" value="ASPARTOKINASE"/>
    <property type="match status" value="1"/>
</dbReference>
<evidence type="ECO:0000313" key="10">
    <source>
        <dbReference type="Proteomes" id="UP000886800"/>
    </source>
</evidence>
<evidence type="ECO:0000256" key="5">
    <source>
        <dbReference type="ARBA" id="ARBA00022777"/>
    </source>
</evidence>
<dbReference type="Pfam" id="PF22468">
    <property type="entry name" value="ACT_9"/>
    <property type="match status" value="1"/>
</dbReference>
<evidence type="ECO:0000256" key="6">
    <source>
        <dbReference type="ARBA" id="ARBA00022840"/>
    </source>
</evidence>
<evidence type="ECO:0000256" key="1">
    <source>
        <dbReference type="ARBA" id="ARBA00010122"/>
    </source>
</evidence>
<evidence type="ECO:0000259" key="8">
    <source>
        <dbReference type="Pfam" id="PF22468"/>
    </source>
</evidence>
<dbReference type="GO" id="GO:0004072">
    <property type="term" value="F:aspartate kinase activity"/>
    <property type="evidence" value="ECO:0007669"/>
    <property type="project" value="UniProtKB-EC"/>
</dbReference>
<keyword evidence="3" id="KW-0808">Transferase</keyword>
<dbReference type="GO" id="GO:0005829">
    <property type="term" value="C:cytosol"/>
    <property type="evidence" value="ECO:0007669"/>
    <property type="project" value="TreeGrafter"/>
</dbReference>
<dbReference type="InterPro" id="IPR054352">
    <property type="entry name" value="ACT_Aspartokinase"/>
</dbReference>
<dbReference type="SUPFAM" id="SSF55021">
    <property type="entry name" value="ACT-like"/>
    <property type="match status" value="2"/>
</dbReference>